<evidence type="ECO:0000256" key="3">
    <source>
        <dbReference type="ARBA" id="ARBA00023163"/>
    </source>
</evidence>
<evidence type="ECO:0000313" key="6">
    <source>
        <dbReference type="EMBL" id="ALS74004.1"/>
    </source>
</evidence>
<gene>
    <name evidence="6" type="ORF">AUC31_01485</name>
</gene>
<dbReference type="PANTHER" id="PTHR46796">
    <property type="entry name" value="HTH-TYPE TRANSCRIPTIONAL ACTIVATOR RHAS-RELATED"/>
    <property type="match status" value="1"/>
</dbReference>
<dbReference type="InterPro" id="IPR018060">
    <property type="entry name" value="HTH_AraC"/>
</dbReference>
<dbReference type="InterPro" id="IPR011051">
    <property type="entry name" value="RmlC_Cupin_sf"/>
</dbReference>
<keyword evidence="3" id="KW-0804">Transcription</keyword>
<dbReference type="RefSeq" id="WP_058380712.1">
    <property type="nucleotide sequence ID" value="NZ_CP013659.2"/>
</dbReference>
<keyword evidence="2" id="KW-0238">DNA-binding</keyword>
<evidence type="ECO:0000313" key="7">
    <source>
        <dbReference type="Proteomes" id="UP000067683"/>
    </source>
</evidence>
<dbReference type="SUPFAM" id="SSF51182">
    <property type="entry name" value="RmlC-like cupins"/>
    <property type="match status" value="1"/>
</dbReference>
<dbReference type="AlphaFoldDB" id="A0A0U2Z464"/>
<dbReference type="Pfam" id="PF12833">
    <property type="entry name" value="HTH_18"/>
    <property type="match status" value="1"/>
</dbReference>
<dbReference type="InterPro" id="IPR014710">
    <property type="entry name" value="RmlC-like_jellyroll"/>
</dbReference>
<dbReference type="Proteomes" id="UP000067683">
    <property type="component" value="Chromosome"/>
</dbReference>
<feature type="region of interest" description="Disordered" evidence="4">
    <location>
        <begin position="242"/>
        <end position="261"/>
    </location>
</feature>
<dbReference type="InterPro" id="IPR009057">
    <property type="entry name" value="Homeodomain-like_sf"/>
</dbReference>
<dbReference type="PROSITE" id="PS01124">
    <property type="entry name" value="HTH_ARAC_FAMILY_2"/>
    <property type="match status" value="1"/>
</dbReference>
<dbReference type="SMART" id="SM00342">
    <property type="entry name" value="HTH_ARAC"/>
    <property type="match status" value="1"/>
</dbReference>
<proteinExistence type="predicted"/>
<evidence type="ECO:0000256" key="4">
    <source>
        <dbReference type="SAM" id="MobiDB-lite"/>
    </source>
</evidence>
<dbReference type="EMBL" id="CP013659">
    <property type="protein sequence ID" value="ALS74004.1"/>
    <property type="molecule type" value="Genomic_DNA"/>
</dbReference>
<reference evidence="6" key="1">
    <citation type="submission" date="2016-01" db="EMBL/GenBank/DDBJ databases">
        <title>Complete genome of Planococcus rifietoensis type strain M8.</title>
        <authorList>
            <person name="See-Too W.S."/>
        </authorList>
    </citation>
    <scope>NUCLEOTIDE SEQUENCE [LARGE SCALE GENOMIC DNA]</scope>
    <source>
        <strain evidence="6">M8</strain>
    </source>
</reference>
<dbReference type="Pfam" id="PF07883">
    <property type="entry name" value="Cupin_2"/>
    <property type="match status" value="1"/>
</dbReference>
<evidence type="ECO:0000259" key="5">
    <source>
        <dbReference type="PROSITE" id="PS01124"/>
    </source>
</evidence>
<dbReference type="Gene3D" id="2.60.120.10">
    <property type="entry name" value="Jelly Rolls"/>
    <property type="match status" value="1"/>
</dbReference>
<evidence type="ECO:0000256" key="2">
    <source>
        <dbReference type="ARBA" id="ARBA00023125"/>
    </source>
</evidence>
<keyword evidence="7" id="KW-1185">Reference proteome</keyword>
<sequence>MTRDFELQAIESKTVATTQSVHIPLHRHQQLAEWLWVESGELELTANAECMTLGPGALALIPPGQWHALSFSSNGEQRYQRLLVTHPLESVNDTICFTYPTHPAFLASVLDELGRELQQVCPDSSRPVQLLLNWLYAAAKPPSAPVQTVASSKTARILHQMEETCHLPFSLESIAAASGLSKFHFSRHFKESVGQTPLQFVISCRMERARQLLLASEQSVSDIAGLCGYKSATQFHAAFTRHSGSTPKRFREQQQNLGAKR</sequence>
<dbReference type="InterPro" id="IPR013096">
    <property type="entry name" value="Cupin_2"/>
</dbReference>
<dbReference type="InterPro" id="IPR050204">
    <property type="entry name" value="AraC_XylS_family_regulators"/>
</dbReference>
<feature type="domain" description="HTH araC/xylS-type" evidence="5">
    <location>
        <begin position="155"/>
        <end position="253"/>
    </location>
</feature>
<protein>
    <recommendedName>
        <fullName evidence="5">HTH araC/xylS-type domain-containing protein</fullName>
    </recommendedName>
</protein>
<dbReference type="STRING" id="200991.AUC31_01485"/>
<evidence type="ECO:0000256" key="1">
    <source>
        <dbReference type="ARBA" id="ARBA00023015"/>
    </source>
</evidence>
<organism evidence="6 7">
    <name type="scientific">Planococcus rifietoensis</name>
    <dbReference type="NCBI Taxonomy" id="200991"/>
    <lineage>
        <taxon>Bacteria</taxon>
        <taxon>Bacillati</taxon>
        <taxon>Bacillota</taxon>
        <taxon>Bacilli</taxon>
        <taxon>Bacillales</taxon>
        <taxon>Caryophanaceae</taxon>
        <taxon>Planococcus</taxon>
    </lineage>
</organism>
<name>A0A0U2Z464_9BACL</name>
<dbReference type="Gene3D" id="1.10.10.60">
    <property type="entry name" value="Homeodomain-like"/>
    <property type="match status" value="2"/>
</dbReference>
<dbReference type="SUPFAM" id="SSF46689">
    <property type="entry name" value="Homeodomain-like"/>
    <property type="match status" value="2"/>
</dbReference>
<dbReference type="KEGG" id="prt:AUC31_01485"/>
<keyword evidence="1" id="KW-0805">Transcription regulation</keyword>
<dbReference type="GO" id="GO:0043565">
    <property type="term" value="F:sequence-specific DNA binding"/>
    <property type="evidence" value="ECO:0007669"/>
    <property type="project" value="InterPro"/>
</dbReference>
<accession>A0A0U2Z464</accession>
<dbReference type="GO" id="GO:0003700">
    <property type="term" value="F:DNA-binding transcription factor activity"/>
    <property type="evidence" value="ECO:0007669"/>
    <property type="project" value="InterPro"/>
</dbReference>